<feature type="chain" id="PRO_5006917304" description="Spore coat protein U domain-containing protein" evidence="1">
    <location>
        <begin position="29"/>
        <end position="178"/>
    </location>
</feature>
<comment type="caution">
    <text evidence="2">The sequence shown here is derived from an EMBL/GenBank/DDBJ whole genome shotgun (WGS) entry which is preliminary data.</text>
</comment>
<dbReference type="AlphaFoldDB" id="A0A0W0Y6I0"/>
<name>A0A0W0Y6I0_9GAMM</name>
<organism evidence="2 3">
    <name type="scientific">Legionella quinlivanii</name>
    <dbReference type="NCBI Taxonomy" id="45073"/>
    <lineage>
        <taxon>Bacteria</taxon>
        <taxon>Pseudomonadati</taxon>
        <taxon>Pseudomonadota</taxon>
        <taxon>Gammaproteobacteria</taxon>
        <taxon>Legionellales</taxon>
        <taxon>Legionellaceae</taxon>
        <taxon>Legionella</taxon>
    </lineage>
</organism>
<evidence type="ECO:0008006" key="4">
    <source>
        <dbReference type="Google" id="ProtNLM"/>
    </source>
</evidence>
<evidence type="ECO:0000313" key="3">
    <source>
        <dbReference type="Proteomes" id="UP000054618"/>
    </source>
</evidence>
<dbReference type="EMBL" id="LNYS01000003">
    <property type="protein sequence ID" value="KTD52571.1"/>
    <property type="molecule type" value="Genomic_DNA"/>
</dbReference>
<evidence type="ECO:0000256" key="1">
    <source>
        <dbReference type="SAM" id="SignalP"/>
    </source>
</evidence>
<evidence type="ECO:0000313" key="2">
    <source>
        <dbReference type="EMBL" id="KTD52571.1"/>
    </source>
</evidence>
<dbReference type="OrthoDB" id="5652052at2"/>
<proteinExistence type="predicted"/>
<keyword evidence="1" id="KW-0732">Signal</keyword>
<dbReference type="STRING" id="45073.Lqui_0137"/>
<gene>
    <name evidence="2" type="ORF">Lqui_0137</name>
</gene>
<keyword evidence="3" id="KW-1185">Reference proteome</keyword>
<sequence length="178" mass="18276">MRAINIDSKSRQISCIAILWLKCAFACAVNPSATSVTVTIPALVQISSLSNINLSPVNFNSPVTGNTTACIYTNTISPLGSYFVTATSANAASGAFRVVNGGHFITYDAYWNPGSAPSQTITLVSGVKTAQQTGGSSTSLTCGGTPNANFNIRITSSQVASAPAAAYTDTVTLLISPS</sequence>
<feature type="signal peptide" evidence="1">
    <location>
        <begin position="1"/>
        <end position="28"/>
    </location>
</feature>
<accession>A0A0W0Y6I0</accession>
<dbReference type="RefSeq" id="WP_058506275.1">
    <property type="nucleotide sequence ID" value="NZ_CAAAIK010000023.1"/>
</dbReference>
<protein>
    <recommendedName>
        <fullName evidence="4">Spore coat protein U domain-containing protein</fullName>
    </recommendedName>
</protein>
<dbReference type="PATRIC" id="fig|45073.5.peg.145"/>
<dbReference type="Proteomes" id="UP000054618">
    <property type="component" value="Unassembled WGS sequence"/>
</dbReference>
<reference evidence="2 3" key="1">
    <citation type="submission" date="2015-11" db="EMBL/GenBank/DDBJ databases">
        <title>Genomic analysis of 38 Legionella species identifies large and diverse effector repertoires.</title>
        <authorList>
            <person name="Burstein D."/>
            <person name="Amaro F."/>
            <person name="Zusman T."/>
            <person name="Lifshitz Z."/>
            <person name="Cohen O."/>
            <person name="Gilbert J.A."/>
            <person name="Pupko T."/>
            <person name="Shuman H.A."/>
            <person name="Segal G."/>
        </authorList>
    </citation>
    <scope>NUCLEOTIDE SEQUENCE [LARGE SCALE GENOMIC DNA]</scope>
    <source>
        <strain evidence="2 3">CDC#1442-AUS-E</strain>
    </source>
</reference>